<dbReference type="Pfam" id="PF00501">
    <property type="entry name" value="AMP-binding"/>
    <property type="match status" value="1"/>
</dbReference>
<dbReference type="InterPro" id="IPR045851">
    <property type="entry name" value="AMP-bd_C_sf"/>
</dbReference>
<dbReference type="InterPro" id="IPR025110">
    <property type="entry name" value="AMP-bd_C"/>
</dbReference>
<protein>
    <submittedName>
        <fullName evidence="5">ATP-dependent acyl-CoA ligase</fullName>
    </submittedName>
</protein>
<evidence type="ECO:0000259" key="4">
    <source>
        <dbReference type="Pfam" id="PF13193"/>
    </source>
</evidence>
<reference evidence="5 6" key="1">
    <citation type="submission" date="2019-04" db="EMBL/GenBank/DDBJ databases">
        <title>Phreatobacter aquaticus sp. nov.</title>
        <authorList>
            <person name="Choi A."/>
            <person name="Baek K."/>
        </authorList>
    </citation>
    <scope>NUCLEOTIDE SEQUENCE [LARGE SCALE GENOMIC DNA]</scope>
    <source>
        <strain evidence="5 6">NMCR1094</strain>
    </source>
</reference>
<dbReference type="PROSITE" id="PS00455">
    <property type="entry name" value="AMP_BINDING"/>
    <property type="match status" value="1"/>
</dbReference>
<dbReference type="InterPro" id="IPR020845">
    <property type="entry name" value="AMP-binding_CS"/>
</dbReference>
<evidence type="ECO:0000256" key="1">
    <source>
        <dbReference type="ARBA" id="ARBA00006432"/>
    </source>
</evidence>
<dbReference type="Gene3D" id="3.30.300.30">
    <property type="match status" value="1"/>
</dbReference>
<dbReference type="Proteomes" id="UP000298588">
    <property type="component" value="Chromosome"/>
</dbReference>
<sequence>MTSPHADPRIPPSETCVLRYLLEAQARENADRVYAVFDGGLNWSYADTLREVRRTAAGLAALGVRQDDKVLIWLPHGPMALRVWFAINYLGAVAVPINLAYKGSLLERVIDNSDARLMVAQGDLVGRLADIDRAQVTDVVSVGEAGPCSGLRIVREQVLDEAGDEPPPLERPIQPYDLQVILYTSGTTGPSKGVLCSYLHVWTAGQNVYFLGRDDRYMVNLPLAHVSGVLPCVLMLSLGGSVSIVERFRTDRFWEQINETETTFVILLGAMASFLMSRPVTPAERDNCLRTIILLPFDTDTTPIRQRFGVNVHTSFNMTEICCPIMSAPNPTALGSCGRLRPGFEARIVDAYDCEVGMGEVGELILRSDRPWAFSHGYYKNPEATAEAWRNGWFHTGDGFRRDGDGNFYFVDRLKDTIRRRGENISSFEVEADILAHPAIQEAAVVAVPSDVGEHEVLATIALRPGHQLDPADLIAFLRPRMAHFMVPRFIRIVSELPKTPTLKVEKHLLRKEGLAASGVWDREAAGIKITRES</sequence>
<dbReference type="KEGG" id="paqt:E8L99_19915"/>
<comment type="similarity">
    <text evidence="1">Belongs to the ATP-dependent AMP-binding enzyme family.</text>
</comment>
<evidence type="ECO:0000313" key="5">
    <source>
        <dbReference type="EMBL" id="QCK87859.1"/>
    </source>
</evidence>
<keyword evidence="6" id="KW-1185">Reference proteome</keyword>
<dbReference type="GO" id="GO:0031956">
    <property type="term" value="F:medium-chain fatty acid-CoA ligase activity"/>
    <property type="evidence" value="ECO:0007669"/>
    <property type="project" value="TreeGrafter"/>
</dbReference>
<evidence type="ECO:0000313" key="6">
    <source>
        <dbReference type="Proteomes" id="UP000298588"/>
    </source>
</evidence>
<dbReference type="GO" id="GO:0006631">
    <property type="term" value="P:fatty acid metabolic process"/>
    <property type="evidence" value="ECO:0007669"/>
    <property type="project" value="TreeGrafter"/>
</dbReference>
<keyword evidence="2 5" id="KW-0436">Ligase</keyword>
<name>A0A4D7QQS8_9HYPH</name>
<organism evidence="5 6">
    <name type="scientific">Phreatobacter aquaticus</name>
    <dbReference type="NCBI Taxonomy" id="2570229"/>
    <lineage>
        <taxon>Bacteria</taxon>
        <taxon>Pseudomonadati</taxon>
        <taxon>Pseudomonadota</taxon>
        <taxon>Alphaproteobacteria</taxon>
        <taxon>Hyphomicrobiales</taxon>
        <taxon>Phreatobacteraceae</taxon>
        <taxon>Phreatobacter</taxon>
    </lineage>
</organism>
<dbReference type="InterPro" id="IPR000873">
    <property type="entry name" value="AMP-dep_synth/lig_dom"/>
</dbReference>
<gene>
    <name evidence="5" type="ORF">E8L99_19915</name>
</gene>
<dbReference type="SUPFAM" id="SSF56801">
    <property type="entry name" value="Acetyl-CoA synthetase-like"/>
    <property type="match status" value="1"/>
</dbReference>
<feature type="domain" description="AMP-dependent synthetase/ligase" evidence="3">
    <location>
        <begin position="22"/>
        <end position="379"/>
    </location>
</feature>
<feature type="domain" description="AMP-binding enzyme C-terminal" evidence="4">
    <location>
        <begin position="429"/>
        <end position="502"/>
    </location>
</feature>
<dbReference type="OrthoDB" id="7315605at2"/>
<dbReference type="RefSeq" id="WP_137101187.1">
    <property type="nucleotide sequence ID" value="NZ_CP039865.1"/>
</dbReference>
<dbReference type="Gene3D" id="3.40.50.12780">
    <property type="entry name" value="N-terminal domain of ligase-like"/>
    <property type="match status" value="1"/>
</dbReference>
<dbReference type="PANTHER" id="PTHR43201:SF5">
    <property type="entry name" value="MEDIUM-CHAIN ACYL-COA LIGASE ACSF2, MITOCHONDRIAL"/>
    <property type="match status" value="1"/>
</dbReference>
<proteinExistence type="inferred from homology"/>
<dbReference type="Pfam" id="PF13193">
    <property type="entry name" value="AMP-binding_C"/>
    <property type="match status" value="1"/>
</dbReference>
<dbReference type="EMBL" id="CP039865">
    <property type="protein sequence ID" value="QCK87859.1"/>
    <property type="molecule type" value="Genomic_DNA"/>
</dbReference>
<evidence type="ECO:0000256" key="2">
    <source>
        <dbReference type="ARBA" id="ARBA00022598"/>
    </source>
</evidence>
<dbReference type="PANTHER" id="PTHR43201">
    <property type="entry name" value="ACYL-COA SYNTHETASE"/>
    <property type="match status" value="1"/>
</dbReference>
<evidence type="ECO:0000259" key="3">
    <source>
        <dbReference type="Pfam" id="PF00501"/>
    </source>
</evidence>
<accession>A0A4D7QQS8</accession>
<dbReference type="AlphaFoldDB" id="A0A4D7QQS8"/>
<dbReference type="InterPro" id="IPR042099">
    <property type="entry name" value="ANL_N_sf"/>
</dbReference>